<dbReference type="EMBL" id="HG994581">
    <property type="protein sequence ID" value="CAF2867940.1"/>
    <property type="molecule type" value="Genomic_DNA"/>
</dbReference>
<dbReference type="Proteomes" id="UP000675881">
    <property type="component" value="Chromosome 2"/>
</dbReference>
<proteinExistence type="predicted"/>
<dbReference type="OrthoDB" id="10674664at2759"/>
<evidence type="ECO:0000313" key="2">
    <source>
        <dbReference type="Proteomes" id="UP000675881"/>
    </source>
</evidence>
<gene>
    <name evidence="1" type="ORF">LSAA_6785</name>
</gene>
<keyword evidence="2" id="KW-1185">Reference proteome</keyword>
<dbReference type="AlphaFoldDB" id="A0A7R8H4W9"/>
<reference evidence="1" key="1">
    <citation type="submission" date="2021-02" db="EMBL/GenBank/DDBJ databases">
        <authorList>
            <person name="Bekaert M."/>
        </authorList>
    </citation>
    <scope>NUCLEOTIDE SEQUENCE</scope>
    <source>
        <strain evidence="1">IoA-00</strain>
    </source>
</reference>
<name>A0A7R8H4W9_LEPSM</name>
<accession>A0A7R8H4W9</accession>
<sequence length="423" mass="46919">MPSNVRIGLPPKTQDFAKLTLKNQCFCSSLQKEDIEKGSPRPQEVEVGAARGQNLLLLEVREVLPAPFLGPVLLCGPINDVLASSSLPASPDIGIGSYSPLKSPNARVQAIISTEAPVKMFEEKSFESFDFGNISSDPEAFGKLWKMFQERHKIQESSGSENEKGSWEMIVLQGVLLTVLVLISVLWAFCCKKRCFAVESMDSISDSVVALARKLSISSRDLPPSYSKVDLRSVGLTIDDHYNPPPSYDWALEDTLIYCNPPPSPTPGHKRRFSHFSHQSSMSDFSSILSRGNSRSSISDCNTLHPLESRHEFTFAPDLEMGPTPSVMRGDSNMSLPIMTHMIPHSARRKSVKSEGYASSNSSRRVSFADEYFPIKRKRSFIVELDPKVEDELRLKLSLLGKFDSFEPIIDGILSEGEEENTG</sequence>
<organism evidence="1 2">
    <name type="scientific">Lepeophtheirus salmonis</name>
    <name type="common">Salmon louse</name>
    <name type="synonym">Caligus salmonis</name>
    <dbReference type="NCBI Taxonomy" id="72036"/>
    <lineage>
        <taxon>Eukaryota</taxon>
        <taxon>Metazoa</taxon>
        <taxon>Ecdysozoa</taxon>
        <taxon>Arthropoda</taxon>
        <taxon>Crustacea</taxon>
        <taxon>Multicrustacea</taxon>
        <taxon>Hexanauplia</taxon>
        <taxon>Copepoda</taxon>
        <taxon>Siphonostomatoida</taxon>
        <taxon>Caligidae</taxon>
        <taxon>Lepeophtheirus</taxon>
    </lineage>
</organism>
<evidence type="ECO:0000313" key="1">
    <source>
        <dbReference type="EMBL" id="CAF2867940.1"/>
    </source>
</evidence>
<protein>
    <submittedName>
        <fullName evidence="1">(salmon louse) hypothetical protein</fullName>
    </submittedName>
</protein>